<dbReference type="EMBL" id="JBAJJM010000012">
    <property type="protein sequence ID" value="MEG9476394.1"/>
    <property type="molecule type" value="Genomic_DNA"/>
</dbReference>
<dbReference type="InterPro" id="IPR007215">
    <property type="entry name" value="Sulphur_relay_TusB/DsrH"/>
</dbReference>
<dbReference type="SUPFAM" id="SSF75169">
    <property type="entry name" value="DsrEFH-like"/>
    <property type="match status" value="1"/>
</dbReference>
<dbReference type="Proteomes" id="UP001432017">
    <property type="component" value="Unassembled WGS sequence"/>
</dbReference>
<evidence type="ECO:0000313" key="1">
    <source>
        <dbReference type="EMBL" id="MEG9476394.1"/>
    </source>
</evidence>
<dbReference type="PANTHER" id="PTHR37526:SF1">
    <property type="entry name" value="PROTEIN TUSB"/>
    <property type="match status" value="1"/>
</dbReference>
<dbReference type="Pfam" id="PF04077">
    <property type="entry name" value="DsrH"/>
    <property type="match status" value="1"/>
</dbReference>
<accession>A0ABU7ZGK1</accession>
<dbReference type="Gene3D" id="3.40.1260.10">
    <property type="entry name" value="DsrEFH-like"/>
    <property type="match status" value="1"/>
</dbReference>
<dbReference type="NCBIfam" id="TIGR03011">
    <property type="entry name" value="sulf_tusB_dsrH"/>
    <property type="match status" value="1"/>
</dbReference>
<comment type="caution">
    <text evidence="1">The sequence shown here is derived from an EMBL/GenBank/DDBJ whole genome shotgun (WGS) entry which is preliminary data.</text>
</comment>
<evidence type="ECO:0000313" key="2">
    <source>
        <dbReference type="Proteomes" id="UP001432017"/>
    </source>
</evidence>
<organism evidence="1 2">
    <name type="scientific">Mannheimia indoligenes</name>
    <dbReference type="NCBI Taxonomy" id="3103145"/>
    <lineage>
        <taxon>Bacteria</taxon>
        <taxon>Pseudomonadati</taxon>
        <taxon>Pseudomonadota</taxon>
        <taxon>Gammaproteobacteria</taxon>
        <taxon>Pasteurellales</taxon>
        <taxon>Pasteurellaceae</taxon>
        <taxon>Mannheimia</taxon>
    </lineage>
</organism>
<proteinExistence type="predicted"/>
<dbReference type="InterPro" id="IPR027396">
    <property type="entry name" value="DsrEFH-like"/>
</dbReference>
<dbReference type="RefSeq" id="WP_025235085.1">
    <property type="nucleotide sequence ID" value="NZ_JBAJJF010000007.1"/>
</dbReference>
<gene>
    <name evidence="1" type="primary">tusB</name>
    <name evidence="1" type="ORF">V6W77_08920</name>
</gene>
<keyword evidence="2" id="KW-1185">Reference proteome</keyword>
<dbReference type="PANTHER" id="PTHR37526">
    <property type="entry name" value="PROTEIN TUSB"/>
    <property type="match status" value="1"/>
</dbReference>
<name>A0ABU7ZGK1_9PAST</name>
<sequence length="90" mass="10418">MLYTLSKAQYDDEMLSLLHHLNDNDAVILWQDGVLQAVKNPQFFANLPRCYLLEQDVIARGLQQTLSEFRTISLAECVKLTERYFPQTAL</sequence>
<reference evidence="1" key="1">
    <citation type="submission" date="2023-12" db="EMBL/GenBank/DDBJ databases">
        <title>Mannheima indologenes sp. nov. proposed for Clade V organisms of Mannheimia.</title>
        <authorList>
            <person name="Christensen H."/>
        </authorList>
    </citation>
    <scope>NUCLEOTIDE SEQUENCE</scope>
    <source>
        <strain evidence="1">M14.4</strain>
    </source>
</reference>
<protein>
    <submittedName>
        <fullName evidence="1">Sulfurtransferase complex subunit TusB</fullName>
    </submittedName>
</protein>